<dbReference type="InterPro" id="IPR036890">
    <property type="entry name" value="HATPase_C_sf"/>
</dbReference>
<dbReference type="AlphaFoldDB" id="A0AAV5NUQ8"/>
<proteinExistence type="predicted"/>
<dbReference type="PANTHER" id="PTHR34220:SF9">
    <property type="entry name" value="SIGNAL TRANSDUCTION HISTIDINE KINASE INTERNAL REGION DOMAIN-CONTAINING PROTEIN"/>
    <property type="match status" value="1"/>
</dbReference>
<feature type="transmembrane region" description="Helical" evidence="1">
    <location>
        <begin position="38"/>
        <end position="59"/>
    </location>
</feature>
<dbReference type="EMBL" id="BSNX01000041">
    <property type="protein sequence ID" value="GLQ73943.1"/>
    <property type="molecule type" value="Genomic_DNA"/>
</dbReference>
<keyword evidence="5" id="KW-1185">Reference proteome</keyword>
<evidence type="ECO:0000313" key="4">
    <source>
        <dbReference type="EMBL" id="GLQ73943.1"/>
    </source>
</evidence>
<keyword evidence="1" id="KW-1133">Transmembrane helix</keyword>
<dbReference type="Proteomes" id="UP001156690">
    <property type="component" value="Unassembled WGS sequence"/>
</dbReference>
<feature type="transmembrane region" description="Helical" evidence="1">
    <location>
        <begin position="12"/>
        <end position="32"/>
    </location>
</feature>
<evidence type="ECO:0000259" key="2">
    <source>
        <dbReference type="Pfam" id="PF02518"/>
    </source>
</evidence>
<dbReference type="PANTHER" id="PTHR34220">
    <property type="entry name" value="SENSOR HISTIDINE KINASE YPDA"/>
    <property type="match status" value="1"/>
</dbReference>
<gene>
    <name evidence="4" type="ORF">GCM10007932_33030</name>
</gene>
<dbReference type="GO" id="GO:0016020">
    <property type="term" value="C:membrane"/>
    <property type="evidence" value="ECO:0007669"/>
    <property type="project" value="InterPro"/>
</dbReference>
<comment type="caution">
    <text evidence="4">The sequence shown here is derived from an EMBL/GenBank/DDBJ whole genome shotgun (WGS) entry which is preliminary data.</text>
</comment>
<evidence type="ECO:0000256" key="1">
    <source>
        <dbReference type="SAM" id="Phobius"/>
    </source>
</evidence>
<dbReference type="RefSeq" id="WP_126609159.1">
    <property type="nucleotide sequence ID" value="NZ_AP025145.1"/>
</dbReference>
<dbReference type="GO" id="GO:0000155">
    <property type="term" value="F:phosphorelay sensor kinase activity"/>
    <property type="evidence" value="ECO:0007669"/>
    <property type="project" value="InterPro"/>
</dbReference>
<keyword evidence="1" id="KW-0472">Membrane</keyword>
<dbReference type="InterPro" id="IPR003594">
    <property type="entry name" value="HATPase_dom"/>
</dbReference>
<protein>
    <submittedName>
        <fullName evidence="4">ATPase</fullName>
    </submittedName>
</protein>
<accession>A0AAV5NUQ8</accession>
<sequence length="350" mass="39523">MVTEFGVLRNEWVKSITFTSLFCVMIATVTFYVWDAPYYKHLLISLGYGYSAVLGARIITFITPELSPRIVNVLSLILSMLGGSVNAHYWVSEYSNFSTYEDMKPIVMLGFIFTAFCFYYFYSYEQNIQAKHELEKARRIQADQEKALVLGELKQLQSQIEPHFLFNTLANINVLIESDPERAREMLSRLTDLLRATLRKNRTQFVPLEHELDLLSAYLGIQQIRLGELMSYTVTKDESTEALMVPPFLLQPLVENAVVHGLEPSMNRGHINVNVTQNQFDIILEVSDNGVGLVSNNASGGHGIGLQNIRARLKTLLGEDAKLAVIQNDTHGVTSRVTINKLALEVLLKT</sequence>
<feature type="domain" description="Signal transduction histidine kinase internal region" evidence="3">
    <location>
        <begin position="152"/>
        <end position="228"/>
    </location>
</feature>
<name>A0AAV5NUQ8_9VIBR</name>
<reference evidence="5" key="1">
    <citation type="journal article" date="2019" name="Int. J. Syst. Evol. Microbiol.">
        <title>The Global Catalogue of Microorganisms (GCM) 10K type strain sequencing project: providing services to taxonomists for standard genome sequencing and annotation.</title>
        <authorList>
            <consortium name="The Broad Institute Genomics Platform"/>
            <consortium name="The Broad Institute Genome Sequencing Center for Infectious Disease"/>
            <person name="Wu L."/>
            <person name="Ma J."/>
        </authorList>
    </citation>
    <scope>NUCLEOTIDE SEQUENCE [LARGE SCALE GENOMIC DNA]</scope>
    <source>
        <strain evidence="5">NBRC 15640</strain>
    </source>
</reference>
<evidence type="ECO:0000259" key="3">
    <source>
        <dbReference type="Pfam" id="PF06580"/>
    </source>
</evidence>
<feature type="transmembrane region" description="Helical" evidence="1">
    <location>
        <begin position="71"/>
        <end position="91"/>
    </location>
</feature>
<feature type="domain" description="Histidine kinase/HSP90-like ATPase" evidence="2">
    <location>
        <begin position="250"/>
        <end position="339"/>
    </location>
</feature>
<dbReference type="InterPro" id="IPR010559">
    <property type="entry name" value="Sig_transdc_His_kin_internal"/>
</dbReference>
<keyword evidence="1" id="KW-0812">Transmembrane</keyword>
<dbReference type="Gene3D" id="3.30.565.10">
    <property type="entry name" value="Histidine kinase-like ATPase, C-terminal domain"/>
    <property type="match status" value="1"/>
</dbReference>
<dbReference type="Pfam" id="PF02518">
    <property type="entry name" value="HATPase_c"/>
    <property type="match status" value="1"/>
</dbReference>
<dbReference type="InterPro" id="IPR050640">
    <property type="entry name" value="Bact_2-comp_sensor_kinase"/>
</dbReference>
<organism evidence="4 5">
    <name type="scientific">Vibrio penaeicida</name>
    <dbReference type="NCBI Taxonomy" id="104609"/>
    <lineage>
        <taxon>Bacteria</taxon>
        <taxon>Pseudomonadati</taxon>
        <taxon>Pseudomonadota</taxon>
        <taxon>Gammaproteobacteria</taxon>
        <taxon>Vibrionales</taxon>
        <taxon>Vibrionaceae</taxon>
        <taxon>Vibrio</taxon>
    </lineage>
</organism>
<dbReference type="SUPFAM" id="SSF55874">
    <property type="entry name" value="ATPase domain of HSP90 chaperone/DNA topoisomerase II/histidine kinase"/>
    <property type="match status" value="1"/>
</dbReference>
<evidence type="ECO:0000313" key="5">
    <source>
        <dbReference type="Proteomes" id="UP001156690"/>
    </source>
</evidence>
<dbReference type="Pfam" id="PF06580">
    <property type="entry name" value="His_kinase"/>
    <property type="match status" value="1"/>
</dbReference>
<feature type="transmembrane region" description="Helical" evidence="1">
    <location>
        <begin position="103"/>
        <end position="122"/>
    </location>
</feature>